<dbReference type="GO" id="GO:0071555">
    <property type="term" value="P:cell wall organization"/>
    <property type="evidence" value="ECO:0007669"/>
    <property type="project" value="TreeGrafter"/>
</dbReference>
<organism evidence="10 11">
    <name type="scientific">Oceanobacillus profundus</name>
    <dbReference type="NCBI Taxonomy" id="372463"/>
    <lineage>
        <taxon>Bacteria</taxon>
        <taxon>Bacillati</taxon>
        <taxon>Bacillota</taxon>
        <taxon>Bacilli</taxon>
        <taxon>Bacillales</taxon>
        <taxon>Bacillaceae</taxon>
        <taxon>Oceanobacillus</taxon>
    </lineage>
</organism>
<protein>
    <recommendedName>
        <fullName evidence="4">serine-type D-Ala-D-Ala carboxypeptidase</fullName>
        <ecNumber evidence="4">3.4.16.4</ecNumber>
    </recommendedName>
</protein>
<sequence length="749" mass="83257">MNKNKTTHLMAGVFIIIFVAVFLILTGRFIYIQATGEINGVSLEEWAEQKRTSSFTLSAERGKIYDNNGMVLAYDRPTYRMYAIIDETYSEKSEAPLHVEDPQKTAEILAPLLDVEVSDILDPLKRGLENNRFQVEFGKIGKEIPQKKKDEIEELNIPGIQFEEEALRYYPNGMFASHIIGFARETEVKTEEGIRDEIVGIAGMENEMNELLGGKQGYISYQRDRYNKKLLDPKEIIHLPEDGDDVYLTIDQKIQTLMEEALSQVDEQYNPKKMTAIVMDPKTGKVLAMSSRPSYDPNNPTNVENWYNDVISTPFEPGSTIKMFTWAAAIEEGVYNGAEKFKSGSYQPNEKINKINDHNGGKGWGPISYDEGFQRSSNVAAAKLAWEKLGADTFLEYLHAFDFDEETGIDLPGEVSGQILYNWPLEKITTAFGQGSTTTPIQQMKAATAIANGGKMLQPYVIDKIVDSSTGETIEQKEPRVVGEPISEGTSQQVLELLDSVVNGENGTGKSYQLDDYTVGGKSGTAEIPNPDGPGYLTGRENYVFSFLGMAPIEDPQLMMYVSVQQPELEPTEARSAPVSFIFKNVMENSLHYLNIDPSNEEKDVVQQLTVPKVVGGNSSEIVAELKDKGLEVSLVGDGESIVSASVEEGETVFPSERVILVTDEPVMPDITGWSLRDVMKLAELMQLKTETFGNGYVVTQNIPKGTPLKKNDYLGIELLPPNEEQDEETNNNEEGTEGISDESTSQEE</sequence>
<dbReference type="Gene3D" id="3.30.70.2110">
    <property type="match status" value="1"/>
</dbReference>
<evidence type="ECO:0000256" key="8">
    <source>
        <dbReference type="SAM" id="Phobius"/>
    </source>
</evidence>
<feature type="transmembrane region" description="Helical" evidence="8">
    <location>
        <begin position="12"/>
        <end position="31"/>
    </location>
</feature>
<keyword evidence="5 8" id="KW-0472">Membrane</keyword>
<evidence type="ECO:0000313" key="10">
    <source>
        <dbReference type="EMBL" id="RHW33747.1"/>
    </source>
</evidence>
<dbReference type="InterPro" id="IPR005543">
    <property type="entry name" value="PASTA_dom"/>
</dbReference>
<name>A0A417YKB4_9BACI</name>
<evidence type="ECO:0000256" key="3">
    <source>
        <dbReference type="ARBA" id="ARBA00007171"/>
    </source>
</evidence>
<dbReference type="InterPro" id="IPR005311">
    <property type="entry name" value="PBP_dimer"/>
</dbReference>
<reference evidence="10 11" key="1">
    <citation type="journal article" date="2007" name="Int. J. Syst. Evol. Microbiol.">
        <title>Oceanobacillus profundus sp. nov., isolated from a deep-sea sediment core.</title>
        <authorList>
            <person name="Kim Y.G."/>
            <person name="Choi D.H."/>
            <person name="Hyun S."/>
            <person name="Cho B.C."/>
        </authorList>
    </citation>
    <scope>NUCLEOTIDE SEQUENCE [LARGE SCALE GENOMIC DNA]</scope>
    <source>
        <strain evidence="10 11">DSM 18246</strain>
    </source>
</reference>
<dbReference type="SUPFAM" id="SSF54184">
    <property type="entry name" value="Penicillin-binding protein 2x (pbp-2x), c-terminal domain"/>
    <property type="match status" value="2"/>
</dbReference>
<evidence type="ECO:0000256" key="1">
    <source>
        <dbReference type="ARBA" id="ARBA00004370"/>
    </source>
</evidence>
<evidence type="ECO:0000256" key="6">
    <source>
        <dbReference type="ARBA" id="ARBA00034000"/>
    </source>
</evidence>
<dbReference type="Pfam" id="PF03793">
    <property type="entry name" value="PASTA"/>
    <property type="match status" value="2"/>
</dbReference>
<dbReference type="CDD" id="cd06576">
    <property type="entry name" value="PASTA_Pbp2x-like_1"/>
    <property type="match status" value="1"/>
</dbReference>
<proteinExistence type="inferred from homology"/>
<dbReference type="Gene3D" id="3.40.710.10">
    <property type="entry name" value="DD-peptidase/beta-lactamase superfamily"/>
    <property type="match status" value="1"/>
</dbReference>
<dbReference type="InterPro" id="IPR050515">
    <property type="entry name" value="Beta-lactam/transpept"/>
</dbReference>
<dbReference type="InterPro" id="IPR036138">
    <property type="entry name" value="PBP_dimer_sf"/>
</dbReference>
<dbReference type="PANTHER" id="PTHR30627:SF26">
    <property type="entry name" value="PENICILLIN-BINDING PROTEIN 2B"/>
    <property type="match status" value="1"/>
</dbReference>
<dbReference type="GO" id="GO:0005886">
    <property type="term" value="C:plasma membrane"/>
    <property type="evidence" value="ECO:0007669"/>
    <property type="project" value="TreeGrafter"/>
</dbReference>
<comment type="catalytic activity">
    <reaction evidence="6">
        <text>Preferential cleavage: (Ac)2-L-Lys-D-Ala-|-D-Ala. Also transpeptidation of peptidyl-alanyl moieties that are N-acyl substituents of D-alanine.</text>
        <dbReference type="EC" id="3.4.16.4"/>
    </reaction>
</comment>
<evidence type="ECO:0000259" key="9">
    <source>
        <dbReference type="PROSITE" id="PS51178"/>
    </source>
</evidence>
<dbReference type="Gene3D" id="2.20.70.70">
    <property type="match status" value="1"/>
</dbReference>
<dbReference type="RefSeq" id="WP_118888964.1">
    <property type="nucleotide sequence ID" value="NZ_PHUT01000003.1"/>
</dbReference>
<dbReference type="UniPathway" id="UPA00219"/>
<comment type="subcellular location">
    <subcellularLocation>
        <location evidence="1">Membrane</location>
    </subcellularLocation>
</comment>
<comment type="pathway">
    <text evidence="2">Cell wall biogenesis; peptidoglycan biosynthesis.</text>
</comment>
<feature type="region of interest" description="Disordered" evidence="7">
    <location>
        <begin position="718"/>
        <end position="749"/>
    </location>
</feature>
<evidence type="ECO:0000256" key="7">
    <source>
        <dbReference type="SAM" id="MobiDB-lite"/>
    </source>
</evidence>
<comment type="similarity">
    <text evidence="3">Belongs to the transpeptidase family.</text>
</comment>
<evidence type="ECO:0000256" key="5">
    <source>
        <dbReference type="ARBA" id="ARBA00023136"/>
    </source>
</evidence>
<dbReference type="GO" id="GO:0009002">
    <property type="term" value="F:serine-type D-Ala-D-Ala carboxypeptidase activity"/>
    <property type="evidence" value="ECO:0007669"/>
    <property type="project" value="UniProtKB-EC"/>
</dbReference>
<dbReference type="GO" id="GO:0009252">
    <property type="term" value="P:peptidoglycan biosynthetic process"/>
    <property type="evidence" value="ECO:0007669"/>
    <property type="project" value="UniProtKB-UniPathway"/>
</dbReference>
<feature type="compositionally biased region" description="Acidic residues" evidence="7">
    <location>
        <begin position="724"/>
        <end position="749"/>
    </location>
</feature>
<dbReference type="Pfam" id="PF00905">
    <property type="entry name" value="Transpeptidase"/>
    <property type="match status" value="1"/>
</dbReference>
<evidence type="ECO:0000256" key="2">
    <source>
        <dbReference type="ARBA" id="ARBA00004752"/>
    </source>
</evidence>
<dbReference type="SUPFAM" id="SSF56519">
    <property type="entry name" value="Penicillin binding protein dimerisation domain"/>
    <property type="match status" value="1"/>
</dbReference>
<dbReference type="InterPro" id="IPR012338">
    <property type="entry name" value="Beta-lactam/transpept-like"/>
</dbReference>
<evidence type="ECO:0000313" key="11">
    <source>
        <dbReference type="Proteomes" id="UP000285456"/>
    </source>
</evidence>
<feature type="domain" description="PASTA" evidence="9">
    <location>
        <begin position="605"/>
        <end position="665"/>
    </location>
</feature>
<dbReference type="OrthoDB" id="9804124at2"/>
<evidence type="ECO:0000256" key="4">
    <source>
        <dbReference type="ARBA" id="ARBA00012448"/>
    </source>
</evidence>
<accession>A0A417YKB4</accession>
<dbReference type="Gene3D" id="3.90.1310.10">
    <property type="entry name" value="Penicillin-binding protein 2a (Domain 2)"/>
    <property type="match status" value="1"/>
</dbReference>
<keyword evidence="11" id="KW-1185">Reference proteome</keyword>
<comment type="caution">
    <text evidence="10">The sequence shown here is derived from an EMBL/GenBank/DDBJ whole genome shotgun (WGS) entry which is preliminary data.</text>
</comment>
<dbReference type="PROSITE" id="PS51178">
    <property type="entry name" value="PASTA"/>
    <property type="match status" value="1"/>
</dbReference>
<dbReference type="PANTHER" id="PTHR30627">
    <property type="entry name" value="PEPTIDOGLYCAN D,D-TRANSPEPTIDASE"/>
    <property type="match status" value="1"/>
</dbReference>
<dbReference type="AlphaFoldDB" id="A0A417YKB4"/>
<dbReference type="SMART" id="SM00740">
    <property type="entry name" value="PASTA"/>
    <property type="match status" value="2"/>
</dbReference>
<dbReference type="SUPFAM" id="SSF56601">
    <property type="entry name" value="beta-lactamase/transpeptidase-like"/>
    <property type="match status" value="1"/>
</dbReference>
<dbReference type="CDD" id="cd06575">
    <property type="entry name" value="PASTA_Pbp2x-like_2"/>
    <property type="match status" value="1"/>
</dbReference>
<keyword evidence="8" id="KW-0812">Transmembrane</keyword>
<dbReference type="Proteomes" id="UP000285456">
    <property type="component" value="Unassembled WGS sequence"/>
</dbReference>
<dbReference type="Pfam" id="PF03717">
    <property type="entry name" value="PBP_dimer"/>
    <property type="match status" value="1"/>
</dbReference>
<keyword evidence="8" id="KW-1133">Transmembrane helix</keyword>
<gene>
    <name evidence="10" type="ORF">D1B32_06800</name>
</gene>
<dbReference type="EC" id="3.4.16.4" evidence="4"/>
<dbReference type="GO" id="GO:0008658">
    <property type="term" value="F:penicillin binding"/>
    <property type="evidence" value="ECO:0007669"/>
    <property type="project" value="InterPro"/>
</dbReference>
<dbReference type="InterPro" id="IPR001460">
    <property type="entry name" value="PCN-bd_Tpept"/>
</dbReference>
<dbReference type="EMBL" id="QWEH01000003">
    <property type="protein sequence ID" value="RHW33747.1"/>
    <property type="molecule type" value="Genomic_DNA"/>
</dbReference>